<gene>
    <name evidence="3" type="ORF">NA56DRAFT_674579</name>
</gene>
<proteinExistence type="predicted"/>
<dbReference type="PANTHER" id="PTHR10622:SF10">
    <property type="entry name" value="HET DOMAIN-CONTAINING PROTEIN"/>
    <property type="match status" value="1"/>
</dbReference>
<sequence>MRLLNVSTRELHEFFNDPPPYAILSHTWGKEEVTFEDLGEPKHTLKLGYKIGRPKYTSKLGYKKIDGCCKRAQLSNFEWVWIDTCCIDKSSSAELSETINSMFAWYQRSSICYIYLEDVPPADSSDHKAQGSAFRSSRWFTRGWTLQELLASKRRQIFDSTWQRIYLDSDARPNHHGPVIGPASPPSENEDILLSEITGIPKQCLRGNNSEPFDDTVSRTPLSKFSVSERMSWASRRSTTRVEDMAYCLLGIFEVNMPLLYGEGGRAFFRLQEEIIRKTPDETIFCWDHGHCQENSKGKPTAALALSPAEFTNGGELYESSTAANSTMFVAQRSLLSWFPKS</sequence>
<evidence type="ECO:0000313" key="4">
    <source>
        <dbReference type="Proteomes" id="UP000235672"/>
    </source>
</evidence>
<dbReference type="AlphaFoldDB" id="A0A2J6PIK1"/>
<organism evidence="3 4">
    <name type="scientific">Hyaloscypha hepaticicola</name>
    <dbReference type="NCBI Taxonomy" id="2082293"/>
    <lineage>
        <taxon>Eukaryota</taxon>
        <taxon>Fungi</taxon>
        <taxon>Dikarya</taxon>
        <taxon>Ascomycota</taxon>
        <taxon>Pezizomycotina</taxon>
        <taxon>Leotiomycetes</taxon>
        <taxon>Helotiales</taxon>
        <taxon>Hyaloscyphaceae</taxon>
        <taxon>Hyaloscypha</taxon>
    </lineage>
</organism>
<dbReference type="STRING" id="1745343.A0A2J6PIK1"/>
<evidence type="ECO:0000313" key="3">
    <source>
        <dbReference type="EMBL" id="PMD13871.1"/>
    </source>
</evidence>
<dbReference type="OrthoDB" id="674604at2759"/>
<keyword evidence="4" id="KW-1185">Reference proteome</keyword>
<feature type="domain" description="Heterokaryon incompatibility" evidence="1">
    <location>
        <begin position="21"/>
        <end position="119"/>
    </location>
</feature>
<evidence type="ECO:0000259" key="1">
    <source>
        <dbReference type="Pfam" id="PF06985"/>
    </source>
</evidence>
<dbReference type="InterPro" id="IPR058525">
    <property type="entry name" value="DUF8212"/>
</dbReference>
<feature type="domain" description="DUF8212" evidence="2">
    <location>
        <begin position="266"/>
        <end position="302"/>
    </location>
</feature>
<accession>A0A2J6PIK1</accession>
<dbReference type="PANTHER" id="PTHR10622">
    <property type="entry name" value="HET DOMAIN-CONTAINING PROTEIN"/>
    <property type="match status" value="1"/>
</dbReference>
<dbReference type="InterPro" id="IPR010730">
    <property type="entry name" value="HET"/>
</dbReference>
<dbReference type="Pfam" id="PF26640">
    <property type="entry name" value="DUF8212"/>
    <property type="match status" value="1"/>
</dbReference>
<name>A0A2J6PIK1_9HELO</name>
<evidence type="ECO:0000259" key="2">
    <source>
        <dbReference type="Pfam" id="PF26640"/>
    </source>
</evidence>
<protein>
    <submittedName>
        <fullName evidence="3">HET-domain-containing protein</fullName>
    </submittedName>
</protein>
<dbReference type="Proteomes" id="UP000235672">
    <property type="component" value="Unassembled WGS sequence"/>
</dbReference>
<dbReference type="EMBL" id="KZ613526">
    <property type="protein sequence ID" value="PMD13871.1"/>
    <property type="molecule type" value="Genomic_DNA"/>
</dbReference>
<dbReference type="Pfam" id="PF06985">
    <property type="entry name" value="HET"/>
    <property type="match status" value="1"/>
</dbReference>
<reference evidence="3 4" key="1">
    <citation type="submission" date="2016-05" db="EMBL/GenBank/DDBJ databases">
        <title>A degradative enzymes factory behind the ericoid mycorrhizal symbiosis.</title>
        <authorList>
            <consortium name="DOE Joint Genome Institute"/>
            <person name="Martino E."/>
            <person name="Morin E."/>
            <person name="Grelet G."/>
            <person name="Kuo A."/>
            <person name="Kohler A."/>
            <person name="Daghino S."/>
            <person name="Barry K."/>
            <person name="Choi C."/>
            <person name="Cichocki N."/>
            <person name="Clum A."/>
            <person name="Copeland A."/>
            <person name="Hainaut M."/>
            <person name="Haridas S."/>
            <person name="Labutti K."/>
            <person name="Lindquist E."/>
            <person name="Lipzen A."/>
            <person name="Khouja H.-R."/>
            <person name="Murat C."/>
            <person name="Ohm R."/>
            <person name="Olson A."/>
            <person name="Spatafora J."/>
            <person name="Veneault-Fourrey C."/>
            <person name="Henrissat B."/>
            <person name="Grigoriev I."/>
            <person name="Martin F."/>
            <person name="Perotto S."/>
        </authorList>
    </citation>
    <scope>NUCLEOTIDE SEQUENCE [LARGE SCALE GENOMIC DNA]</scope>
    <source>
        <strain evidence="3 4">UAMH 7357</strain>
    </source>
</reference>